<protein>
    <submittedName>
        <fullName evidence="1">Uncharacterized protein</fullName>
    </submittedName>
</protein>
<keyword evidence="2" id="KW-1185">Reference proteome</keyword>
<dbReference type="EMBL" id="JAFNEN010005606">
    <property type="protein sequence ID" value="KAG8170362.1"/>
    <property type="molecule type" value="Genomic_DNA"/>
</dbReference>
<organism evidence="1 2">
    <name type="scientific">Oedothorax gibbosus</name>
    <dbReference type="NCBI Taxonomy" id="931172"/>
    <lineage>
        <taxon>Eukaryota</taxon>
        <taxon>Metazoa</taxon>
        <taxon>Ecdysozoa</taxon>
        <taxon>Arthropoda</taxon>
        <taxon>Chelicerata</taxon>
        <taxon>Arachnida</taxon>
        <taxon>Araneae</taxon>
        <taxon>Araneomorphae</taxon>
        <taxon>Entelegynae</taxon>
        <taxon>Araneoidea</taxon>
        <taxon>Linyphiidae</taxon>
        <taxon>Erigoninae</taxon>
        <taxon>Oedothorax</taxon>
    </lineage>
</organism>
<evidence type="ECO:0000313" key="1">
    <source>
        <dbReference type="EMBL" id="KAG8170362.1"/>
    </source>
</evidence>
<name>A0AAV6TFC4_9ARAC</name>
<proteinExistence type="predicted"/>
<evidence type="ECO:0000313" key="2">
    <source>
        <dbReference type="Proteomes" id="UP000827092"/>
    </source>
</evidence>
<gene>
    <name evidence="1" type="ORF">JTE90_021019</name>
</gene>
<reference evidence="1 2" key="1">
    <citation type="journal article" date="2022" name="Nat. Ecol. Evol.">
        <title>A masculinizing supergene underlies an exaggerated male reproductive morph in a spider.</title>
        <authorList>
            <person name="Hendrickx F."/>
            <person name="De Corte Z."/>
            <person name="Sonet G."/>
            <person name="Van Belleghem S.M."/>
            <person name="Kostlbacher S."/>
            <person name="Vangestel C."/>
        </authorList>
    </citation>
    <scope>NUCLEOTIDE SEQUENCE [LARGE SCALE GENOMIC DNA]</scope>
    <source>
        <strain evidence="1">W744_W776</strain>
    </source>
</reference>
<comment type="caution">
    <text evidence="1">The sequence shown here is derived from an EMBL/GenBank/DDBJ whole genome shotgun (WGS) entry which is preliminary data.</text>
</comment>
<dbReference type="AlphaFoldDB" id="A0AAV6TFC4"/>
<sequence length="129" mass="14499">MEASVPQGWSSEVSLLFNFYHRTHAPAVSGDYAPPVLCIRGLKILKIPGRTPINILGGPLRRGLTLSTLNVILIPQRRRAYVLSPVSVLPLKIRKRSFAQGHFPKHLLIRGPSSPLFLRNDEAYKKPRR</sequence>
<accession>A0AAV6TFC4</accession>
<dbReference type="Proteomes" id="UP000827092">
    <property type="component" value="Unassembled WGS sequence"/>
</dbReference>